<evidence type="ECO:0000313" key="1">
    <source>
        <dbReference type="EMBL" id="KAF6026245.1"/>
    </source>
</evidence>
<proteinExistence type="predicted"/>
<evidence type="ECO:0000313" key="2">
    <source>
        <dbReference type="Proteomes" id="UP000593567"/>
    </source>
</evidence>
<organism evidence="1 2">
    <name type="scientific">Bugula neritina</name>
    <name type="common">Brown bryozoan</name>
    <name type="synonym">Sertularia neritina</name>
    <dbReference type="NCBI Taxonomy" id="10212"/>
    <lineage>
        <taxon>Eukaryota</taxon>
        <taxon>Metazoa</taxon>
        <taxon>Spiralia</taxon>
        <taxon>Lophotrochozoa</taxon>
        <taxon>Bryozoa</taxon>
        <taxon>Gymnolaemata</taxon>
        <taxon>Cheilostomatida</taxon>
        <taxon>Flustrina</taxon>
        <taxon>Buguloidea</taxon>
        <taxon>Bugulidae</taxon>
        <taxon>Bugula</taxon>
    </lineage>
</organism>
<comment type="caution">
    <text evidence="1">The sequence shown here is derived from an EMBL/GenBank/DDBJ whole genome shotgun (WGS) entry which is preliminary data.</text>
</comment>
<dbReference type="Proteomes" id="UP000593567">
    <property type="component" value="Unassembled WGS sequence"/>
</dbReference>
<sequence>MLNKAIISADHDSNGRQYKGNLCFFRALAYFHKQEPTLAQSTIEYFETYLQERKMDQKDFKGVPLTELAIAEQTFTFSIR</sequence>
<gene>
    <name evidence="1" type="ORF">EB796_015451</name>
</gene>
<reference evidence="1" key="1">
    <citation type="submission" date="2020-06" db="EMBL/GenBank/DDBJ databases">
        <title>Draft genome of Bugula neritina, a colonial animal packing powerful symbionts and potential medicines.</title>
        <authorList>
            <person name="Rayko M."/>
        </authorList>
    </citation>
    <scope>NUCLEOTIDE SEQUENCE [LARGE SCALE GENOMIC DNA]</scope>
    <source>
        <strain evidence="1">Kwan_BN1</strain>
    </source>
</reference>
<keyword evidence="2" id="KW-1185">Reference proteome</keyword>
<name>A0A7J7JJG7_BUGNE</name>
<accession>A0A7J7JJG7</accession>
<dbReference type="EMBL" id="VXIV02002316">
    <property type="protein sequence ID" value="KAF6026245.1"/>
    <property type="molecule type" value="Genomic_DNA"/>
</dbReference>
<dbReference type="AlphaFoldDB" id="A0A7J7JJG7"/>
<protein>
    <submittedName>
        <fullName evidence="1">Uncharacterized protein</fullName>
    </submittedName>
</protein>